<dbReference type="PANTHER" id="PTHR21240">
    <property type="entry name" value="2-AMINO-3-CARBOXYLMUCONATE-6-SEMIALDEHYDE DECARBOXYLASE"/>
    <property type="match status" value="1"/>
</dbReference>
<sequence length="364" mass="41070">MKRTSDNLLHRLVFGLCLCVSLCSTSGTAQTNPPNQFELNDSHFHLTNYVQEGTDIHEFLKIMGTKVGRVALFGIPLQQQWSYLNSGDTAPTYYLQTDSPLYYYSFTDANIAMTYRSLSKEDQARFEPMITGFNPTDMYAADHIRRVLQTFPGVFSGIGEFTIHKEFVSSKIPGETANLQNRALDRILDFAGEVGLVVIIHSDMDVPFPKEGAPPAYLDQMKALLKRHPNTTIIWAHTGLGRVVRPIKDHAANLALILSDPAFKHVYFDISWDEVAKYVVATPESTQTSADLINRFPDRFLFGTDEVAPSSQESYLKVFYQYGPLWKLLTPEASEKVRKGNFARLFDEARPKVRAWESTHASGK</sequence>
<evidence type="ECO:0000256" key="2">
    <source>
        <dbReference type="SAM" id="SignalP"/>
    </source>
</evidence>
<dbReference type="PANTHER" id="PTHR21240:SF28">
    <property type="entry name" value="ISO-OROTATE DECARBOXYLASE (EUROFUNG)"/>
    <property type="match status" value="1"/>
</dbReference>
<dbReference type="SUPFAM" id="SSF51556">
    <property type="entry name" value="Metallo-dependent hydrolases"/>
    <property type="match status" value="1"/>
</dbReference>
<dbReference type="GO" id="GO:0019748">
    <property type="term" value="P:secondary metabolic process"/>
    <property type="evidence" value="ECO:0007669"/>
    <property type="project" value="TreeGrafter"/>
</dbReference>
<proteinExistence type="predicted"/>
<keyword evidence="5" id="KW-1185">Reference proteome</keyword>
<feature type="chain" id="PRO_5018534955" evidence="2">
    <location>
        <begin position="30"/>
        <end position="364"/>
    </location>
</feature>
<reference evidence="4 5" key="1">
    <citation type="submission" date="2018-12" db="EMBL/GenBank/DDBJ databases">
        <title>Sequencing of bacterial isolates from soil warming experiment in Harvard Forest, Massachusetts, USA.</title>
        <authorList>
            <person name="Deangelis K."/>
        </authorList>
    </citation>
    <scope>NUCLEOTIDE SEQUENCE [LARGE SCALE GENOMIC DNA]</scope>
    <source>
        <strain evidence="4 5">EB153</strain>
    </source>
</reference>
<dbReference type="InterPro" id="IPR006680">
    <property type="entry name" value="Amidohydro-rel"/>
</dbReference>
<organism evidence="4 5">
    <name type="scientific">Edaphobacter aggregans</name>
    <dbReference type="NCBI Taxonomy" id="570835"/>
    <lineage>
        <taxon>Bacteria</taxon>
        <taxon>Pseudomonadati</taxon>
        <taxon>Acidobacteriota</taxon>
        <taxon>Terriglobia</taxon>
        <taxon>Terriglobales</taxon>
        <taxon>Acidobacteriaceae</taxon>
        <taxon>Edaphobacter</taxon>
    </lineage>
</organism>
<dbReference type="GO" id="GO:0016787">
    <property type="term" value="F:hydrolase activity"/>
    <property type="evidence" value="ECO:0007669"/>
    <property type="project" value="UniProtKB-KW"/>
</dbReference>
<feature type="signal peptide" evidence="2">
    <location>
        <begin position="1"/>
        <end position="29"/>
    </location>
</feature>
<protein>
    <submittedName>
        <fullName evidence="4">Amidohydrolase family protein</fullName>
    </submittedName>
</protein>
<dbReference type="AlphaFoldDB" id="A0A3R9P0L1"/>
<dbReference type="Gene3D" id="3.20.20.140">
    <property type="entry name" value="Metal-dependent hydrolases"/>
    <property type="match status" value="1"/>
</dbReference>
<evidence type="ECO:0000313" key="4">
    <source>
        <dbReference type="EMBL" id="RSL19200.1"/>
    </source>
</evidence>
<dbReference type="GO" id="GO:0016831">
    <property type="term" value="F:carboxy-lyase activity"/>
    <property type="evidence" value="ECO:0007669"/>
    <property type="project" value="InterPro"/>
</dbReference>
<dbReference type="GO" id="GO:0005737">
    <property type="term" value="C:cytoplasm"/>
    <property type="evidence" value="ECO:0007669"/>
    <property type="project" value="TreeGrafter"/>
</dbReference>
<dbReference type="InterPro" id="IPR032466">
    <property type="entry name" value="Metal_Hydrolase"/>
</dbReference>
<name>A0A3R9P0L1_9BACT</name>
<accession>A0A3R9P0L1</accession>
<evidence type="ECO:0000313" key="5">
    <source>
        <dbReference type="Proteomes" id="UP000269669"/>
    </source>
</evidence>
<keyword evidence="1" id="KW-0456">Lyase</keyword>
<keyword evidence="2" id="KW-0732">Signal</keyword>
<dbReference type="RefSeq" id="WP_260473050.1">
    <property type="nucleotide sequence ID" value="NZ_RSDW01000001.1"/>
</dbReference>
<dbReference type="Pfam" id="PF04909">
    <property type="entry name" value="Amidohydro_2"/>
    <property type="match status" value="1"/>
</dbReference>
<dbReference type="Proteomes" id="UP000269669">
    <property type="component" value="Unassembled WGS sequence"/>
</dbReference>
<dbReference type="InterPro" id="IPR032465">
    <property type="entry name" value="ACMSD"/>
</dbReference>
<dbReference type="EMBL" id="RSDW01000001">
    <property type="protein sequence ID" value="RSL19200.1"/>
    <property type="molecule type" value="Genomic_DNA"/>
</dbReference>
<comment type="caution">
    <text evidence="4">The sequence shown here is derived from an EMBL/GenBank/DDBJ whole genome shotgun (WGS) entry which is preliminary data.</text>
</comment>
<evidence type="ECO:0000256" key="1">
    <source>
        <dbReference type="ARBA" id="ARBA00023239"/>
    </source>
</evidence>
<gene>
    <name evidence="4" type="ORF">EDE15_4854</name>
</gene>
<evidence type="ECO:0000259" key="3">
    <source>
        <dbReference type="Pfam" id="PF04909"/>
    </source>
</evidence>
<feature type="domain" description="Amidohydrolase-related" evidence="3">
    <location>
        <begin position="176"/>
        <end position="346"/>
    </location>
</feature>
<keyword evidence="4" id="KW-0378">Hydrolase</keyword>